<organism evidence="2 3">
    <name type="scientific">Streptomyces albus (strain ATCC 21838 / DSM 41398 / FERM P-419 / JCM 4703 / NBRC 107858)</name>
    <dbReference type="NCBI Taxonomy" id="1081613"/>
    <lineage>
        <taxon>Bacteria</taxon>
        <taxon>Bacillati</taxon>
        <taxon>Actinomycetota</taxon>
        <taxon>Actinomycetes</taxon>
        <taxon>Kitasatosporales</taxon>
        <taxon>Streptomycetaceae</taxon>
        <taxon>Streptomyces</taxon>
    </lineage>
</organism>
<evidence type="ECO:0000313" key="3">
    <source>
        <dbReference type="Proteomes" id="UP000031523"/>
    </source>
</evidence>
<keyword evidence="3" id="KW-1185">Reference proteome</keyword>
<accession>A0A0B5EHB5</accession>
<dbReference type="Proteomes" id="UP000031523">
    <property type="component" value="Chromosome"/>
</dbReference>
<name>A0A0B5EHB5_STRA4</name>
<sequence length="38" mass="4141">MKDVFASAPAATGTRTRRHPAHSPVWLRSSAVPPWAAR</sequence>
<evidence type="ECO:0000256" key="1">
    <source>
        <dbReference type="SAM" id="MobiDB-lite"/>
    </source>
</evidence>
<dbReference type="EMBL" id="CP010519">
    <property type="protein sequence ID" value="AJE80794.1"/>
    <property type="molecule type" value="Genomic_DNA"/>
</dbReference>
<dbReference type="KEGG" id="sals:SLNWT_0418"/>
<dbReference type="AlphaFoldDB" id="A0A0B5EHB5"/>
<evidence type="ECO:0000313" key="2">
    <source>
        <dbReference type="EMBL" id="AJE80794.1"/>
    </source>
</evidence>
<protein>
    <submittedName>
        <fullName evidence="2">Uncharacterized protein</fullName>
    </submittedName>
</protein>
<feature type="region of interest" description="Disordered" evidence="1">
    <location>
        <begin position="1"/>
        <end position="25"/>
    </location>
</feature>
<proteinExistence type="predicted"/>
<reference evidence="2 3" key="1">
    <citation type="submission" date="2015-01" db="EMBL/GenBank/DDBJ databases">
        <title>Enhanced salinomycin production by adjusting the supply of polyketide extender units in Streptomyce albus DSM 41398.</title>
        <authorList>
            <person name="Lu C."/>
        </authorList>
    </citation>
    <scope>NUCLEOTIDE SEQUENCE [LARGE SCALE GENOMIC DNA]</scope>
    <source>
        <strain evidence="3">ATCC 21838 / DSM 41398 / FERM P-419 / JCM 4703 / NBRC 107858</strain>
    </source>
</reference>
<gene>
    <name evidence="2" type="ORF">SLNWT_0418</name>
</gene>